<keyword evidence="2" id="KW-1185">Reference proteome</keyword>
<reference evidence="3" key="1">
    <citation type="submission" date="2016-11" db="UniProtKB">
        <authorList>
            <consortium name="WormBaseParasite"/>
        </authorList>
    </citation>
    <scope>IDENTIFICATION</scope>
</reference>
<accession>A0A1I7URK1</accession>
<organism evidence="2 3">
    <name type="scientific">Caenorhabditis tropicalis</name>
    <dbReference type="NCBI Taxonomy" id="1561998"/>
    <lineage>
        <taxon>Eukaryota</taxon>
        <taxon>Metazoa</taxon>
        <taxon>Ecdysozoa</taxon>
        <taxon>Nematoda</taxon>
        <taxon>Chromadorea</taxon>
        <taxon>Rhabditida</taxon>
        <taxon>Rhabditina</taxon>
        <taxon>Rhabditomorpha</taxon>
        <taxon>Rhabditoidea</taxon>
        <taxon>Rhabditidae</taxon>
        <taxon>Peloderinae</taxon>
        <taxon>Caenorhabditis</taxon>
    </lineage>
</organism>
<evidence type="ECO:0000313" key="2">
    <source>
        <dbReference type="Proteomes" id="UP000095282"/>
    </source>
</evidence>
<evidence type="ECO:0000313" key="3">
    <source>
        <dbReference type="WBParaSite" id="Csp11.Scaffold630.g18641.t1"/>
    </source>
</evidence>
<proteinExistence type="predicted"/>
<name>A0A1I7URK1_9PELO</name>
<protein>
    <submittedName>
        <fullName evidence="3">SnoaL-like domain-containing protein</fullName>
    </submittedName>
</protein>
<sequence length="330" mass="37577">MDSIRAPHNSYIHSIFQMKMVNPITVILLFFFAARVNAVPEQPPSGADPIVNSFLAQFDKKISSGNLTEIASLFADEFIIDICGPKTNKEVFVSTILSYLNDGQQLYLIPIKSEMIDEVTVEFDAKYGFVRSKAEVEYHGLNAKWTLLLVKMQFLSAKTSCGYEPTLTTRKPVFTEGPLVTEAPPRTESPSEPFTPKMTVFNEITAHQSDSADAIMWGQLIALMEARKTNDQAMLTRLTDRHTDLEKYYFENPNKDIMAIPHLLSEFMKSSTGLRYFLSYVHFDEYINHNRKTVVMLIYMVEIEATSPTGWQIRQSKFCHDPKNCPPHPL</sequence>
<dbReference type="WBParaSite" id="Csp11.Scaffold630.g18641.t1">
    <property type="protein sequence ID" value="Csp11.Scaffold630.g18641.t1"/>
    <property type="gene ID" value="Csp11.Scaffold630.g18641"/>
</dbReference>
<evidence type="ECO:0000259" key="1">
    <source>
        <dbReference type="Pfam" id="PF26530"/>
    </source>
</evidence>
<feature type="domain" description="NTF2-like" evidence="1">
    <location>
        <begin position="50"/>
        <end position="139"/>
    </location>
</feature>
<dbReference type="Pfam" id="PF26530">
    <property type="entry name" value="NTF2_3"/>
    <property type="match status" value="1"/>
</dbReference>
<dbReference type="Proteomes" id="UP000095282">
    <property type="component" value="Unplaced"/>
</dbReference>
<dbReference type="InterPro" id="IPR058721">
    <property type="entry name" value="NTF2_3"/>
</dbReference>
<dbReference type="AlphaFoldDB" id="A0A1I7URK1"/>